<reference evidence="12" key="1">
    <citation type="journal article" date="2019" name="Int. J. Syst. Evol. Microbiol.">
        <title>The Global Catalogue of Microorganisms (GCM) 10K type strain sequencing project: providing services to taxonomists for standard genome sequencing and annotation.</title>
        <authorList>
            <consortium name="The Broad Institute Genomics Platform"/>
            <consortium name="The Broad Institute Genome Sequencing Center for Infectious Disease"/>
            <person name="Wu L."/>
            <person name="Ma J."/>
        </authorList>
    </citation>
    <scope>NUCLEOTIDE SEQUENCE [LARGE SCALE GENOMIC DNA]</scope>
    <source>
        <strain evidence="12">CCUG 55609</strain>
    </source>
</reference>
<evidence type="ECO:0000256" key="6">
    <source>
        <dbReference type="ARBA" id="ARBA00023065"/>
    </source>
</evidence>
<comment type="function">
    <text evidence="10">Forms passive diffusion pores that allow small molecular weight hydrophilic materials across the outer membrane.</text>
</comment>
<dbReference type="SUPFAM" id="SSF56935">
    <property type="entry name" value="Porins"/>
    <property type="match status" value="1"/>
</dbReference>
<keyword evidence="2 10" id="KW-0813">Transport</keyword>
<evidence type="ECO:0000256" key="1">
    <source>
        <dbReference type="ARBA" id="ARBA00009521"/>
    </source>
</evidence>
<evidence type="ECO:0000256" key="10">
    <source>
        <dbReference type="RuleBase" id="RU364005"/>
    </source>
</evidence>
<evidence type="ECO:0000256" key="8">
    <source>
        <dbReference type="ARBA" id="ARBA00023136"/>
    </source>
</evidence>
<keyword evidence="12" id="KW-1185">Reference proteome</keyword>
<evidence type="ECO:0000256" key="9">
    <source>
        <dbReference type="ARBA" id="ARBA00023237"/>
    </source>
</evidence>
<evidence type="ECO:0000256" key="7">
    <source>
        <dbReference type="ARBA" id="ARBA00023114"/>
    </source>
</evidence>
<dbReference type="InterPro" id="IPR003684">
    <property type="entry name" value="Porin_alphabac"/>
</dbReference>
<keyword evidence="7 10" id="KW-0626">Porin</keyword>
<protein>
    <recommendedName>
        <fullName evidence="10">Porin</fullName>
    </recommendedName>
</protein>
<comment type="domain">
    <text evidence="10">Consists of 16-stranded beta-barrel sheets, with large surface-exposed loops, that form a transmembrane pore at the center of each barrel. The pore is partially ocluded by a peptide loop that folds into the pore lumen.</text>
</comment>
<gene>
    <name evidence="11" type="ORF">ACFQ33_07300</name>
</gene>
<dbReference type="Proteomes" id="UP001597173">
    <property type="component" value="Unassembled WGS sequence"/>
</dbReference>
<dbReference type="RefSeq" id="WP_374836385.1">
    <property type="nucleotide sequence ID" value="NZ_JBHEEW010000003.1"/>
</dbReference>
<evidence type="ECO:0000256" key="4">
    <source>
        <dbReference type="ARBA" id="ARBA00022692"/>
    </source>
</evidence>
<evidence type="ECO:0000313" key="11">
    <source>
        <dbReference type="EMBL" id="MFD1327696.1"/>
    </source>
</evidence>
<dbReference type="EMBL" id="JBHTNF010000003">
    <property type="protein sequence ID" value="MFD1327696.1"/>
    <property type="molecule type" value="Genomic_DNA"/>
</dbReference>
<evidence type="ECO:0000256" key="5">
    <source>
        <dbReference type="ARBA" id="ARBA00022729"/>
    </source>
</evidence>
<keyword evidence="3 10" id="KW-1134">Transmembrane beta strand</keyword>
<organism evidence="11 12">
    <name type="scientific">Mycoplana ramosa</name>
    <name type="common">Mycoplana bullata</name>
    <dbReference type="NCBI Taxonomy" id="40837"/>
    <lineage>
        <taxon>Bacteria</taxon>
        <taxon>Pseudomonadati</taxon>
        <taxon>Pseudomonadota</taxon>
        <taxon>Alphaproteobacteria</taxon>
        <taxon>Hyphomicrobiales</taxon>
        <taxon>Rhizobiaceae</taxon>
        <taxon>Mycoplana</taxon>
    </lineage>
</organism>
<comment type="similarity">
    <text evidence="1 10">Belongs to the alphaproteobacteria porin family.</text>
</comment>
<evidence type="ECO:0000256" key="3">
    <source>
        <dbReference type="ARBA" id="ARBA00022452"/>
    </source>
</evidence>
<sequence length="353" mass="38170">MNSKAILVATGSTLLFPHAGRAADAIVAAQPEPMEYVRVCDAFGEAYFYIPGTETCLKIGGYLRVDISGGDPNGQDTFPGGGGDSWSTRSRLSFRISTASDTEYGALKTYAETLFNRDNNTDSSVNLEIGTIELAGFLVGYVDTLYTDFTDDAGNGINDYYDVNYGDFHQTQIRYTYDPGNGFVAAISLEDDSDPSGSTVEDVDEADDDYVPDIIAAVGYVTDPFKARLVGAYDSSMEEGAIKLRLDGTIGGLSVFAMGGWNTDGDRVNNYAQWDGAWAAWIGASYILTEKATINASMNFDEGGDIEGALNIAYAVVPGFEIIPELDFRNKMDEKAGPDAKDWGGVIRFQRNF</sequence>
<proteinExistence type="inferred from homology"/>
<dbReference type="Pfam" id="PF02530">
    <property type="entry name" value="Porin_2"/>
    <property type="match status" value="1"/>
</dbReference>
<evidence type="ECO:0000313" key="12">
    <source>
        <dbReference type="Proteomes" id="UP001597173"/>
    </source>
</evidence>
<accession>A0ABW3YUH9</accession>
<keyword evidence="6 10" id="KW-0406">Ion transport</keyword>
<keyword evidence="4 10" id="KW-0812">Transmembrane</keyword>
<comment type="caution">
    <text evidence="11">The sequence shown here is derived from an EMBL/GenBank/DDBJ whole genome shotgun (WGS) entry which is preliminary data.</text>
</comment>
<name>A0ABW3YUH9_MYCRA</name>
<keyword evidence="5" id="KW-0732">Signal</keyword>
<comment type="subcellular location">
    <subcellularLocation>
        <location evidence="10">Cell outer membrane</location>
        <topology evidence="10">Multi-pass membrane protein</topology>
    </subcellularLocation>
</comment>
<keyword evidence="9 10" id="KW-0998">Cell outer membrane</keyword>
<evidence type="ECO:0000256" key="2">
    <source>
        <dbReference type="ARBA" id="ARBA00022448"/>
    </source>
</evidence>
<keyword evidence="8 10" id="KW-0472">Membrane</keyword>